<gene>
    <name evidence="2" type="ORF">MXD59_13120</name>
</gene>
<dbReference type="RefSeq" id="WP_248824932.1">
    <property type="nucleotide sequence ID" value="NZ_JALKFT010000011.1"/>
</dbReference>
<dbReference type="EMBL" id="JALKFT010000011">
    <property type="protein sequence ID" value="MCK9876707.1"/>
    <property type="molecule type" value="Genomic_DNA"/>
</dbReference>
<keyword evidence="1" id="KW-1133">Transmembrane helix</keyword>
<accession>A0ABT0JYT3</accession>
<keyword evidence="1" id="KW-0472">Membrane</keyword>
<organism evidence="2 3">
    <name type="scientific">Frankia umida</name>
    <dbReference type="NCBI Taxonomy" id="573489"/>
    <lineage>
        <taxon>Bacteria</taxon>
        <taxon>Bacillati</taxon>
        <taxon>Actinomycetota</taxon>
        <taxon>Actinomycetes</taxon>
        <taxon>Frankiales</taxon>
        <taxon>Frankiaceae</taxon>
        <taxon>Frankia</taxon>
    </lineage>
</organism>
<feature type="transmembrane region" description="Helical" evidence="1">
    <location>
        <begin position="24"/>
        <end position="44"/>
    </location>
</feature>
<evidence type="ECO:0000313" key="2">
    <source>
        <dbReference type="EMBL" id="MCK9876707.1"/>
    </source>
</evidence>
<name>A0ABT0JYT3_9ACTN</name>
<evidence type="ECO:0000256" key="1">
    <source>
        <dbReference type="SAM" id="Phobius"/>
    </source>
</evidence>
<sequence length="55" mass="6298">MTGEFAHEVLRRYGFGRVVPIDRYLLPITLVIIAMSAIPVLREYRSGRRAARPRG</sequence>
<dbReference type="Proteomes" id="UP001201873">
    <property type="component" value="Unassembled WGS sequence"/>
</dbReference>
<keyword evidence="3" id="KW-1185">Reference proteome</keyword>
<comment type="caution">
    <text evidence="2">The sequence shown here is derived from an EMBL/GenBank/DDBJ whole genome shotgun (WGS) entry which is preliminary data.</text>
</comment>
<protein>
    <submittedName>
        <fullName evidence="2">Uncharacterized protein</fullName>
    </submittedName>
</protein>
<keyword evidence="1" id="KW-0812">Transmembrane</keyword>
<reference evidence="2 3" key="1">
    <citation type="submission" date="2022-04" db="EMBL/GenBank/DDBJ databases">
        <title>Genome diversity in the genus Frankia.</title>
        <authorList>
            <person name="Carlos-Shanley C."/>
            <person name="Hahn D."/>
        </authorList>
    </citation>
    <scope>NUCLEOTIDE SEQUENCE [LARGE SCALE GENOMIC DNA]</scope>
    <source>
        <strain evidence="2 3">Ag45/Mut15</strain>
    </source>
</reference>
<proteinExistence type="predicted"/>
<evidence type="ECO:0000313" key="3">
    <source>
        <dbReference type="Proteomes" id="UP001201873"/>
    </source>
</evidence>